<evidence type="ECO:0008006" key="4">
    <source>
        <dbReference type="Google" id="ProtNLM"/>
    </source>
</evidence>
<keyword evidence="3" id="KW-1185">Reference proteome</keyword>
<feature type="region of interest" description="Disordered" evidence="1">
    <location>
        <begin position="67"/>
        <end position="97"/>
    </location>
</feature>
<accession>A0A0E0DBC4</accession>
<dbReference type="Gramene" id="OMERI04G03930.1">
    <property type="protein sequence ID" value="OMERI04G03930.1"/>
    <property type="gene ID" value="OMERI04G03930"/>
</dbReference>
<feature type="compositionally biased region" description="Gly residues" evidence="1">
    <location>
        <begin position="34"/>
        <end position="51"/>
    </location>
</feature>
<feature type="region of interest" description="Disordered" evidence="1">
    <location>
        <begin position="1"/>
        <end position="55"/>
    </location>
</feature>
<reference evidence="2" key="2">
    <citation type="submission" date="2018-05" db="EMBL/GenBank/DDBJ databases">
        <title>OmerRS3 (Oryza meridionalis Reference Sequence Version 3).</title>
        <authorList>
            <person name="Zhang J."/>
            <person name="Kudrna D."/>
            <person name="Lee S."/>
            <person name="Talag J."/>
            <person name="Welchert J."/>
            <person name="Wing R.A."/>
        </authorList>
    </citation>
    <scope>NUCLEOTIDE SEQUENCE [LARGE SCALE GENOMIC DNA]</scope>
    <source>
        <strain evidence="2">cv. OR44</strain>
    </source>
</reference>
<evidence type="ECO:0000313" key="3">
    <source>
        <dbReference type="Proteomes" id="UP000008021"/>
    </source>
</evidence>
<dbReference type="HOGENOM" id="CLU_183309_0_0_1"/>
<dbReference type="AlphaFoldDB" id="A0A0E0DBC4"/>
<dbReference type="EnsemblPlants" id="OMERI04G03930.1">
    <property type="protein sequence ID" value="OMERI04G03930.1"/>
    <property type="gene ID" value="OMERI04G03930"/>
</dbReference>
<sequence>MGDDVRRATAQHGGGGSVGGARLESAAAAKRGGARGGGVPEAERGNGGPGLWHGAAKPTVVADWRGVGWSSGGGRAELTGKQPVRGSGVGMAVGRRG</sequence>
<evidence type="ECO:0000313" key="2">
    <source>
        <dbReference type="EnsemblPlants" id="OMERI04G03930.1"/>
    </source>
</evidence>
<proteinExistence type="predicted"/>
<evidence type="ECO:0000256" key="1">
    <source>
        <dbReference type="SAM" id="MobiDB-lite"/>
    </source>
</evidence>
<reference evidence="2" key="1">
    <citation type="submission" date="2015-04" db="UniProtKB">
        <authorList>
            <consortium name="EnsemblPlants"/>
        </authorList>
    </citation>
    <scope>IDENTIFICATION</scope>
</reference>
<protein>
    <recommendedName>
        <fullName evidence="4">DUF834 domain-containing protein</fullName>
    </recommendedName>
</protein>
<name>A0A0E0DBC4_9ORYZ</name>
<organism evidence="2">
    <name type="scientific">Oryza meridionalis</name>
    <dbReference type="NCBI Taxonomy" id="40149"/>
    <lineage>
        <taxon>Eukaryota</taxon>
        <taxon>Viridiplantae</taxon>
        <taxon>Streptophyta</taxon>
        <taxon>Embryophyta</taxon>
        <taxon>Tracheophyta</taxon>
        <taxon>Spermatophyta</taxon>
        <taxon>Magnoliopsida</taxon>
        <taxon>Liliopsida</taxon>
        <taxon>Poales</taxon>
        <taxon>Poaceae</taxon>
        <taxon>BOP clade</taxon>
        <taxon>Oryzoideae</taxon>
        <taxon>Oryzeae</taxon>
        <taxon>Oryzinae</taxon>
        <taxon>Oryza</taxon>
    </lineage>
</organism>
<dbReference type="Proteomes" id="UP000008021">
    <property type="component" value="Chromosome 4"/>
</dbReference>